<evidence type="ECO:0000313" key="4">
    <source>
        <dbReference type="Proteomes" id="UP000199405"/>
    </source>
</evidence>
<feature type="compositionally biased region" description="Low complexity" evidence="1">
    <location>
        <begin position="471"/>
        <end position="480"/>
    </location>
</feature>
<keyword evidence="2" id="KW-1133">Transmembrane helix</keyword>
<feature type="region of interest" description="Disordered" evidence="1">
    <location>
        <begin position="69"/>
        <end position="92"/>
    </location>
</feature>
<feature type="region of interest" description="Disordered" evidence="1">
    <location>
        <begin position="1"/>
        <end position="28"/>
    </location>
</feature>
<keyword evidence="2" id="KW-0812">Transmembrane</keyword>
<feature type="region of interest" description="Disordered" evidence="1">
    <location>
        <begin position="424"/>
        <end position="480"/>
    </location>
</feature>
<proteinExistence type="predicted"/>
<sequence>MTHGSTSPRGPRNPHCDNHGLPRKPGPEGSCLALSIVGGLTQGTRPDRRISPAFDIGCPPLKLPLLDRVFRKPREKGPTPKTASGRSAETETEDAVEESLRYYSFRNRVIEHAPAVVTAVVFAFLILKVSVIGKGDINTTLAVLARVSVTQVVVGSILAAAPLLTVGISAALVNVKQNEGLRKRERVWMYGNVGSAVLWLSFIVSWSALLGIAVILIFMFLIPRLWQRRKRAAQTPAPSGRTWEEILADPPTDTVLRQLVREYREILAERDSARSRGDLSGALESDQKMTDVSRRYSERVDLVQKARRQPLEIAAITVVFAALSPVLLQLLNNDRPWMPAEVVTGQGNDQWVGYVLSQDERWLVLLRDKDRAVLSIESKAVRARTICVPEGKPLSPVRTLWQIGEDLHPRYEWCPDLPASRLKPPVVPPAGTQAPSLSPSSSPTTNADPPEQGPQPNPSIAASPSSPPTPTSSIQAGSNS</sequence>
<comment type="caution">
    <text evidence="3">The sequence shown here is derived from an EMBL/GenBank/DDBJ whole genome shotgun (WGS) entry which is preliminary data.</text>
</comment>
<protein>
    <submittedName>
        <fullName evidence="3">Uncharacterized protein</fullName>
    </submittedName>
</protein>
<evidence type="ECO:0000313" key="3">
    <source>
        <dbReference type="EMBL" id="SCF01368.1"/>
    </source>
</evidence>
<keyword evidence="2" id="KW-0472">Membrane</keyword>
<accession>A0ABY0KQU1</accession>
<name>A0ABY0KQU1_9ACTN</name>
<organism evidence="3 4">
    <name type="scientific">Micromonospora tulbaghiae</name>
    <dbReference type="NCBI Taxonomy" id="479978"/>
    <lineage>
        <taxon>Bacteria</taxon>
        <taxon>Bacillati</taxon>
        <taxon>Actinomycetota</taxon>
        <taxon>Actinomycetes</taxon>
        <taxon>Micromonosporales</taxon>
        <taxon>Micromonosporaceae</taxon>
        <taxon>Micromonospora</taxon>
    </lineage>
</organism>
<gene>
    <name evidence="3" type="ORF">GA0070562_5140</name>
</gene>
<reference evidence="3 4" key="1">
    <citation type="submission" date="2016-06" db="EMBL/GenBank/DDBJ databases">
        <authorList>
            <person name="Varghese N."/>
            <person name="Submissions Spin"/>
        </authorList>
    </citation>
    <scope>NUCLEOTIDE SEQUENCE [LARGE SCALE GENOMIC DNA]</scope>
    <source>
        <strain evidence="3 4">DSM 45142</strain>
    </source>
</reference>
<feature type="compositionally biased region" description="Basic and acidic residues" evidence="1">
    <location>
        <begin position="69"/>
        <end position="78"/>
    </location>
</feature>
<keyword evidence="4" id="KW-1185">Reference proteome</keyword>
<dbReference type="EMBL" id="FMCQ01000007">
    <property type="protein sequence ID" value="SCF01368.1"/>
    <property type="molecule type" value="Genomic_DNA"/>
</dbReference>
<feature type="transmembrane region" description="Helical" evidence="2">
    <location>
        <begin position="109"/>
        <end position="132"/>
    </location>
</feature>
<feature type="transmembrane region" description="Helical" evidence="2">
    <location>
        <begin position="152"/>
        <end position="175"/>
    </location>
</feature>
<dbReference type="Proteomes" id="UP000199405">
    <property type="component" value="Unassembled WGS sequence"/>
</dbReference>
<evidence type="ECO:0000256" key="2">
    <source>
        <dbReference type="SAM" id="Phobius"/>
    </source>
</evidence>
<evidence type="ECO:0000256" key="1">
    <source>
        <dbReference type="SAM" id="MobiDB-lite"/>
    </source>
</evidence>